<protein>
    <submittedName>
        <fullName evidence="3">HDIG domain-containing protein</fullName>
    </submittedName>
</protein>
<dbReference type="EMBL" id="FZOB01000008">
    <property type="protein sequence ID" value="SNR81756.1"/>
    <property type="molecule type" value="Genomic_DNA"/>
</dbReference>
<dbReference type="InterPro" id="IPR006675">
    <property type="entry name" value="HDIG_dom"/>
</dbReference>
<dbReference type="PROSITE" id="PS51831">
    <property type="entry name" value="HD"/>
    <property type="match status" value="1"/>
</dbReference>
<dbReference type="RefSeq" id="WP_245807352.1">
    <property type="nucleotide sequence ID" value="NZ_FZOB01000008.1"/>
</dbReference>
<dbReference type="AlphaFoldDB" id="A0A238ZE11"/>
<evidence type="ECO:0000313" key="4">
    <source>
        <dbReference type="Proteomes" id="UP000198405"/>
    </source>
</evidence>
<dbReference type="Proteomes" id="UP000198405">
    <property type="component" value="Unassembled WGS sequence"/>
</dbReference>
<dbReference type="CDD" id="cd00077">
    <property type="entry name" value="HDc"/>
    <property type="match status" value="2"/>
</dbReference>
<gene>
    <name evidence="3" type="ORF">SAMN06265340_10828</name>
</gene>
<dbReference type="InterPro" id="IPR003607">
    <property type="entry name" value="HD/PDEase_dom"/>
</dbReference>
<evidence type="ECO:0000313" key="3">
    <source>
        <dbReference type="EMBL" id="SNR81756.1"/>
    </source>
</evidence>
<evidence type="ECO:0000259" key="2">
    <source>
        <dbReference type="PROSITE" id="PS51832"/>
    </source>
</evidence>
<feature type="domain" description="HD-GYP" evidence="2">
    <location>
        <begin position="223"/>
        <end position="419"/>
    </location>
</feature>
<accession>A0A238ZE11</accession>
<dbReference type="PANTHER" id="PTHR43155:SF1">
    <property type="entry name" value="3'3'-CGAMP-SPECIFIC PHOSPHODIESTERASE 1"/>
    <property type="match status" value="1"/>
</dbReference>
<dbReference type="SUPFAM" id="SSF109604">
    <property type="entry name" value="HD-domain/PDEase-like"/>
    <property type="match status" value="2"/>
</dbReference>
<dbReference type="SMART" id="SM00471">
    <property type="entry name" value="HDc"/>
    <property type="match status" value="2"/>
</dbReference>
<reference evidence="4" key="1">
    <citation type="submission" date="2017-06" db="EMBL/GenBank/DDBJ databases">
        <authorList>
            <person name="Varghese N."/>
            <person name="Submissions S."/>
        </authorList>
    </citation>
    <scope>NUCLEOTIDE SEQUENCE [LARGE SCALE GENOMIC DNA]</scope>
    <source>
        <strain evidence="4">DSM 15668</strain>
    </source>
</reference>
<proteinExistence type="predicted"/>
<dbReference type="Pfam" id="PF01966">
    <property type="entry name" value="HD"/>
    <property type="match status" value="1"/>
</dbReference>
<evidence type="ECO:0000259" key="1">
    <source>
        <dbReference type="PROSITE" id="PS51831"/>
    </source>
</evidence>
<dbReference type="InterPro" id="IPR037522">
    <property type="entry name" value="HD_GYP_dom"/>
</dbReference>
<dbReference type="PROSITE" id="PS51832">
    <property type="entry name" value="HD_GYP"/>
    <property type="match status" value="2"/>
</dbReference>
<sequence length="441" mass="50630">MFEITDSTVDISKFLIAISSMSSLSDPSINNHNYRVAYIAFLIGKRISYSNEFLYNLIVSGLLHDIGLLLVHTKEDLALIKEPDAEENKIVHIHSEIGYELLKNFPFFSKIAKTIKYHHYPYKDIVKIRFPISSSIIYIADRIDIFITNNLREENKFSQISKLIPKLKQFLLKQRGTSFSPRTVDVAVEEIINKECFWFEILNDLYIKETLEDILKNFDRKIPAEAFFDLAQIMAYLIDFKSPFTATHSSGVAHIAASLASLFKFTAPDLKKMKIAGLLHDIGKVAIPIDILEKPGRLTQEEVNIMKSHVFYSYKIISKLNLDPNIVQWAAFHHETLNGKGYPFHLRAKDLSLGSRIMAVADIFTALMEDRPYKKGMPEDKALSIIKELADKNILDKRVVNILQQNIKSINMQRAEAQKKAAETYKKIREIPAKFKKQNLF</sequence>
<organism evidence="3 4">
    <name type="scientific">Desulfurobacterium atlanticum</name>
    <dbReference type="NCBI Taxonomy" id="240169"/>
    <lineage>
        <taxon>Bacteria</taxon>
        <taxon>Pseudomonadati</taxon>
        <taxon>Aquificota</taxon>
        <taxon>Aquificia</taxon>
        <taxon>Desulfurobacteriales</taxon>
        <taxon>Desulfurobacteriaceae</taxon>
        <taxon>Desulfurobacterium</taxon>
    </lineage>
</organism>
<dbReference type="Gene3D" id="1.10.3210.10">
    <property type="entry name" value="Hypothetical protein af1432"/>
    <property type="match status" value="2"/>
</dbReference>
<dbReference type="InterPro" id="IPR006674">
    <property type="entry name" value="HD_domain"/>
</dbReference>
<feature type="domain" description="HD-GYP" evidence="2">
    <location>
        <begin position="7"/>
        <end position="203"/>
    </location>
</feature>
<dbReference type="NCBIfam" id="TIGR00277">
    <property type="entry name" value="HDIG"/>
    <property type="match status" value="1"/>
</dbReference>
<dbReference type="PANTHER" id="PTHR43155">
    <property type="entry name" value="CYCLIC DI-GMP PHOSPHODIESTERASE PA4108-RELATED"/>
    <property type="match status" value="1"/>
</dbReference>
<dbReference type="Pfam" id="PF13487">
    <property type="entry name" value="HD_5"/>
    <property type="match status" value="1"/>
</dbReference>
<name>A0A238ZE11_9BACT</name>
<feature type="domain" description="HD" evidence="1">
    <location>
        <begin position="29"/>
        <end position="146"/>
    </location>
</feature>
<keyword evidence="4" id="KW-1185">Reference proteome</keyword>